<feature type="chain" id="PRO_5009520402" description="IPT/TIG domain-containing protein" evidence="3">
    <location>
        <begin position="22"/>
        <end position="278"/>
    </location>
</feature>
<keyword evidence="1" id="KW-0175">Coiled coil</keyword>
<evidence type="ECO:0000313" key="4">
    <source>
        <dbReference type="EMBL" id="OGE90231.1"/>
    </source>
</evidence>
<evidence type="ECO:0000313" key="5">
    <source>
        <dbReference type="Proteomes" id="UP000177682"/>
    </source>
</evidence>
<evidence type="ECO:0000256" key="1">
    <source>
        <dbReference type="SAM" id="Coils"/>
    </source>
</evidence>
<comment type="caution">
    <text evidence="4">The sequence shown here is derived from an EMBL/GenBank/DDBJ whole genome shotgun (WGS) entry which is preliminary data.</text>
</comment>
<dbReference type="AlphaFoldDB" id="A0A1F5PK06"/>
<dbReference type="Gene3D" id="1.20.5.340">
    <property type="match status" value="1"/>
</dbReference>
<accession>A0A1F5PK06</accession>
<proteinExistence type="predicted"/>
<feature type="region of interest" description="Disordered" evidence="2">
    <location>
        <begin position="23"/>
        <end position="44"/>
    </location>
</feature>
<dbReference type="Proteomes" id="UP000177682">
    <property type="component" value="Unassembled WGS sequence"/>
</dbReference>
<feature type="signal peptide" evidence="3">
    <location>
        <begin position="1"/>
        <end position="21"/>
    </location>
</feature>
<dbReference type="EMBL" id="MFEY01000007">
    <property type="protein sequence ID" value="OGE90231.1"/>
    <property type="molecule type" value="Genomic_DNA"/>
</dbReference>
<sequence length="278" mass="28451">MKRTALVVVFLLGLNSGLAFAQAPARPTPQTTPTAPATPATPAAPTSFTVTSIVPVSVVSAANDYPKLVKLVGANLDKVDVSLLKLSDGTTDLTIALADQPTAKTASLTVTIPANSKGEFVLSVDGTETKSKLVVKDADQVAAEKAEAERRRAIAQAAAAAAKVKTLETQVSAIKTQITALAQTVGTDNGQGGKIASLESANMTLTARVAALEAKVNAPTTGLEALGGRVIGLEQADRNQNQAIGAVAAVVVNGGKKSEKEAVRELLARLNVAIIEKK</sequence>
<organism evidence="4 5">
    <name type="scientific">Candidatus Doudnabacteria bacterium RIFCSPHIGHO2_12_FULL_48_16</name>
    <dbReference type="NCBI Taxonomy" id="1817838"/>
    <lineage>
        <taxon>Bacteria</taxon>
        <taxon>Candidatus Doudnaibacteriota</taxon>
    </lineage>
</organism>
<name>A0A1F5PK06_9BACT</name>
<feature type="coiled-coil region" evidence="1">
    <location>
        <begin position="138"/>
        <end position="165"/>
    </location>
</feature>
<protein>
    <recommendedName>
        <fullName evidence="6">IPT/TIG domain-containing protein</fullName>
    </recommendedName>
</protein>
<evidence type="ECO:0000256" key="3">
    <source>
        <dbReference type="SAM" id="SignalP"/>
    </source>
</evidence>
<evidence type="ECO:0008006" key="6">
    <source>
        <dbReference type="Google" id="ProtNLM"/>
    </source>
</evidence>
<gene>
    <name evidence="4" type="ORF">A3E29_03985</name>
</gene>
<evidence type="ECO:0000256" key="2">
    <source>
        <dbReference type="SAM" id="MobiDB-lite"/>
    </source>
</evidence>
<reference evidence="4 5" key="1">
    <citation type="journal article" date="2016" name="Nat. Commun.">
        <title>Thousands of microbial genomes shed light on interconnected biogeochemical processes in an aquifer system.</title>
        <authorList>
            <person name="Anantharaman K."/>
            <person name="Brown C.T."/>
            <person name="Hug L.A."/>
            <person name="Sharon I."/>
            <person name="Castelle C.J."/>
            <person name="Probst A.J."/>
            <person name="Thomas B.C."/>
            <person name="Singh A."/>
            <person name="Wilkins M.J."/>
            <person name="Karaoz U."/>
            <person name="Brodie E.L."/>
            <person name="Williams K.H."/>
            <person name="Hubbard S.S."/>
            <person name="Banfield J.F."/>
        </authorList>
    </citation>
    <scope>NUCLEOTIDE SEQUENCE [LARGE SCALE GENOMIC DNA]</scope>
</reference>
<keyword evidence="3" id="KW-0732">Signal</keyword>